<sequence length="723" mass="81886">MNTILKNLSEVIPATKLSTMRKISDLHKYLPLKVAGVELRLDSNELRGKTAASRQGGFLTLTNTPQIQELVKEYDPRDIHAYVEKELNLDYDPELREFEGDLESKLLAPRGMRNPFHLLEQALIAGPTGDSMKGNPEPFDWDILYECIDDLVAIIRQRIGKRKLTPKHLVPSTPSSVKDTLRVSHVLPNSFAEDVFSDPGITGTAKGKHLRRAITGAERFLKPTDRLPLWPAVAFARGDRVGTWPLVLDTEEARSTMVHEMKDRLIAGQSFYLQLLDGIFTQRLSEEMAAANIPEIDMREPWLLSNWFQEGMRIVGSEPNCKSIGSDESAWDQHFTPQLWYAGFAVYKALFADDADIVVARSDLPLICSESDAELFGRLAPGADTVMNLTALDGEEERLIPVELVKIRLKTDDVLRRVFAGASGSGFRFGELLVDGFTHVVNSPRHGNVQLGWSMRSGNWMTFLMNSLGNWIKLAYISKASRNAALRAQYEQMFGVPSPRLKLRWLVVRGDDAGQVWQYLDGFEQSIATTLANWLTLLGGSANPDKQDTSDEFGRWRLGFAQLFTSEKYPRGVSSGIRAIARTIWNERDEVVLDDPDSGEDMRPYIRLMNMTGRLSNLWGLWDRAVHPRAEEITSIIQDLDYRDRILPPLTDEEREKAARAFALRQFRRGTIRAESIDEVVRSFWNTDLAVFTQKRRDSLEKLNGQWSPLARTPDARDAWRTP</sequence>
<dbReference type="SUPFAM" id="SSF56672">
    <property type="entry name" value="DNA/RNA polymerases"/>
    <property type="match status" value="1"/>
</dbReference>
<accession>A0A2V0RA56</accession>
<dbReference type="InterPro" id="IPR043502">
    <property type="entry name" value="DNA/RNA_pol_sf"/>
</dbReference>
<evidence type="ECO:0000313" key="1">
    <source>
        <dbReference type="EMBL" id="GBH22199.1"/>
    </source>
</evidence>
<reference evidence="1" key="1">
    <citation type="submission" date="2017-04" db="EMBL/GenBank/DDBJ databases">
        <title>Unveiling RNA virosphere associated with marine microorganisms.</title>
        <authorList>
            <person name="Urayama S."/>
            <person name="Takaki Y."/>
            <person name="Nishi S."/>
            <person name="Yoshida Y."/>
            <person name="Deguchi S."/>
            <person name="Takai K."/>
            <person name="Nunoura T."/>
        </authorList>
    </citation>
    <scope>NUCLEOTIDE SEQUENCE</scope>
</reference>
<dbReference type="AlphaFoldDB" id="A0A2V0RA56"/>
<name>A0A2V0RA56_9ZZZZ</name>
<organism evidence="1">
    <name type="scientific">viral metagenome</name>
    <dbReference type="NCBI Taxonomy" id="1070528"/>
    <lineage>
        <taxon>unclassified sequences</taxon>
        <taxon>metagenomes</taxon>
        <taxon>organismal metagenomes</taxon>
    </lineage>
</organism>
<protein>
    <recommendedName>
        <fullName evidence="2">RdRp</fullName>
    </recommendedName>
</protein>
<evidence type="ECO:0008006" key="2">
    <source>
        <dbReference type="Google" id="ProtNLM"/>
    </source>
</evidence>
<dbReference type="EMBL" id="BDQA01000764">
    <property type="protein sequence ID" value="GBH22199.1"/>
    <property type="molecule type" value="Genomic_RNA"/>
</dbReference>
<comment type="caution">
    <text evidence="1">The sequence shown here is derived from an EMBL/GenBank/DDBJ whole genome shotgun (WGS) entry which is preliminary data.</text>
</comment>
<proteinExistence type="predicted"/>